<evidence type="ECO:0000313" key="2">
    <source>
        <dbReference type="EMBL" id="XDT73052.1"/>
    </source>
</evidence>
<proteinExistence type="predicted"/>
<organism evidence="2">
    <name type="scientific">Thermohahella caldifontis</name>
    <dbReference type="NCBI Taxonomy" id="3142973"/>
    <lineage>
        <taxon>Bacteria</taxon>
        <taxon>Pseudomonadati</taxon>
        <taxon>Pseudomonadota</taxon>
        <taxon>Gammaproteobacteria</taxon>
        <taxon>Oceanospirillales</taxon>
        <taxon>Hahellaceae</taxon>
        <taxon>Thermohahella</taxon>
    </lineage>
</organism>
<sequence>MKVSLSTTREKTTLAPTQLLIFGNPKVGTPLMKCGRTVAIDLPQKLLVWQNSEGTTSVAYNDPVYLGKRHQLSQACNALLKKVAGVLEAIALDAIR</sequence>
<accession>A0AB39UYT3</accession>
<dbReference type="AlphaFoldDB" id="A0AB39UYT3"/>
<gene>
    <name evidence="2" type="ORF">AAIA72_03435</name>
</gene>
<evidence type="ECO:0000259" key="1">
    <source>
        <dbReference type="Pfam" id="PF03625"/>
    </source>
</evidence>
<dbReference type="InterPro" id="IPR005180">
    <property type="entry name" value="DUF302"/>
</dbReference>
<dbReference type="Pfam" id="PF03625">
    <property type="entry name" value="DUF302"/>
    <property type="match status" value="1"/>
</dbReference>
<feature type="domain" description="DUF302" evidence="1">
    <location>
        <begin position="13"/>
        <end position="63"/>
    </location>
</feature>
<dbReference type="CDD" id="cd14797">
    <property type="entry name" value="DUF302"/>
    <property type="match status" value="1"/>
</dbReference>
<dbReference type="KEGG" id="tcd:AAIA72_03435"/>
<dbReference type="SUPFAM" id="SSF103247">
    <property type="entry name" value="TT1751-like"/>
    <property type="match status" value="1"/>
</dbReference>
<name>A0AB39UYT3_9GAMM</name>
<dbReference type="RefSeq" id="WP_369602053.1">
    <property type="nucleotide sequence ID" value="NZ_CP154858.1"/>
</dbReference>
<protein>
    <submittedName>
        <fullName evidence="2">DUF302 domain-containing protein</fullName>
    </submittedName>
</protein>
<dbReference type="Gene3D" id="3.30.310.70">
    <property type="entry name" value="TT1751-like domain"/>
    <property type="match status" value="1"/>
</dbReference>
<dbReference type="EMBL" id="CP154858">
    <property type="protein sequence ID" value="XDT73052.1"/>
    <property type="molecule type" value="Genomic_DNA"/>
</dbReference>
<dbReference type="InterPro" id="IPR035923">
    <property type="entry name" value="TT1751-like_sf"/>
</dbReference>
<reference evidence="2" key="1">
    <citation type="submission" date="2024-05" db="EMBL/GenBank/DDBJ databases">
        <title>Genome sequencing of novel strain.</title>
        <authorList>
            <person name="Ganbat D."/>
            <person name="Ganbat S."/>
            <person name="Lee S.-J."/>
        </authorList>
    </citation>
    <scope>NUCLEOTIDE SEQUENCE</scope>
    <source>
        <strain evidence="2">SMD15-11</strain>
    </source>
</reference>